<reference evidence="4" key="1">
    <citation type="submission" date="2018-03" db="EMBL/GenBank/DDBJ databases">
        <authorList>
            <person name="Guldener U."/>
        </authorList>
    </citation>
    <scope>NUCLEOTIDE SEQUENCE</scope>
</reference>
<keyword evidence="2 3" id="KW-0040">ANK repeat</keyword>
<dbReference type="InterPro" id="IPR002110">
    <property type="entry name" value="Ankyrin_rpt"/>
</dbReference>
<dbReference type="Pfam" id="PF00023">
    <property type="entry name" value="Ank"/>
    <property type="match status" value="1"/>
</dbReference>
<sequence length="468" mass="52667">MSLGSLPVELLTSLGGFCAYTQLVSLARADHTFHAAIFNPILYKLNAVDVPRKSCLHWAVEHDSLSTLKLAIAYGADINDTDAENEAYVLRLLDEGPFDNEDIFYASPLHRAVLKRRPEMVRYLLDNNARMDVPLYQLCSCLSTDGLSLWFPLHFAICHGNDEILCLLLEHGALYSAKDSFDPGYRDSSHMIPLHWVHECEKLETAVAITERLVQRSIPVNVQDIYGGTALYYLVVLVMLEPAIILLRHGADPTLSDVSDRGVDMLNYCFHEADEKEIQRAWKVDPSKAEALIERRLGFAKLVIKGGVDVNGRIGHGAAPFSRPLFWALAATRDVRCVQLFLDAGADISSAVVENYHTESESLLRCFFDLFGEKQENHAWIWSPLKIDLRQHKESVCLLLENGARIDAVGDEYSALRKACELERNKGALTLLVENATLRNTELGHVAKLRECYMEDELIYKLLDGFYD</sequence>
<dbReference type="PROSITE" id="PS50088">
    <property type="entry name" value="ANK_REPEAT"/>
    <property type="match status" value="2"/>
</dbReference>
<evidence type="ECO:0000256" key="2">
    <source>
        <dbReference type="ARBA" id="ARBA00023043"/>
    </source>
</evidence>
<name>A0AAE8MMW0_9HYPO</name>
<dbReference type="PROSITE" id="PS50297">
    <property type="entry name" value="ANK_REP_REGION"/>
    <property type="match status" value="1"/>
</dbReference>
<accession>A0AAE8MMW0</accession>
<feature type="repeat" description="ANK" evidence="3">
    <location>
        <begin position="152"/>
        <end position="180"/>
    </location>
</feature>
<dbReference type="SUPFAM" id="SSF48403">
    <property type="entry name" value="Ankyrin repeat"/>
    <property type="match status" value="2"/>
</dbReference>
<evidence type="ECO:0000313" key="5">
    <source>
        <dbReference type="Proteomes" id="UP001187734"/>
    </source>
</evidence>
<keyword evidence="1" id="KW-0677">Repeat</keyword>
<dbReference type="Pfam" id="PF12796">
    <property type="entry name" value="Ank_2"/>
    <property type="match status" value="1"/>
</dbReference>
<proteinExistence type="predicted"/>
<dbReference type="EMBL" id="ONZP01000699">
    <property type="protein sequence ID" value="SPJ89695.1"/>
    <property type="molecule type" value="Genomic_DNA"/>
</dbReference>
<evidence type="ECO:0000313" key="4">
    <source>
        <dbReference type="EMBL" id="SPJ89695.1"/>
    </source>
</evidence>
<organism evidence="4 5">
    <name type="scientific">Fusarium torulosum</name>
    <dbReference type="NCBI Taxonomy" id="33205"/>
    <lineage>
        <taxon>Eukaryota</taxon>
        <taxon>Fungi</taxon>
        <taxon>Dikarya</taxon>
        <taxon>Ascomycota</taxon>
        <taxon>Pezizomycotina</taxon>
        <taxon>Sordariomycetes</taxon>
        <taxon>Hypocreomycetidae</taxon>
        <taxon>Hypocreales</taxon>
        <taxon>Nectriaceae</taxon>
        <taxon>Fusarium</taxon>
    </lineage>
</organism>
<comment type="caution">
    <text evidence="4">The sequence shown here is derived from an EMBL/GenBank/DDBJ whole genome shotgun (WGS) entry which is preliminary data.</text>
</comment>
<dbReference type="PANTHER" id="PTHR24123">
    <property type="entry name" value="ANKYRIN REPEAT-CONTAINING"/>
    <property type="match status" value="1"/>
</dbReference>
<evidence type="ECO:0000256" key="1">
    <source>
        <dbReference type="ARBA" id="ARBA00022737"/>
    </source>
</evidence>
<evidence type="ECO:0008006" key="6">
    <source>
        <dbReference type="Google" id="ProtNLM"/>
    </source>
</evidence>
<protein>
    <recommendedName>
        <fullName evidence="6">Ankyrin</fullName>
    </recommendedName>
</protein>
<dbReference type="SMART" id="SM00248">
    <property type="entry name" value="ANK"/>
    <property type="match status" value="5"/>
</dbReference>
<dbReference type="AlphaFoldDB" id="A0AAE8MMW0"/>
<dbReference type="Proteomes" id="UP001187734">
    <property type="component" value="Unassembled WGS sequence"/>
</dbReference>
<dbReference type="Gene3D" id="1.25.40.20">
    <property type="entry name" value="Ankyrin repeat-containing domain"/>
    <property type="match status" value="3"/>
</dbReference>
<keyword evidence="5" id="KW-1185">Reference proteome</keyword>
<feature type="repeat" description="ANK" evidence="3">
    <location>
        <begin position="51"/>
        <end position="83"/>
    </location>
</feature>
<dbReference type="PANTHER" id="PTHR24123:SF141">
    <property type="entry name" value="ANKYRIN 2, ISOFORM U"/>
    <property type="match status" value="1"/>
</dbReference>
<dbReference type="InterPro" id="IPR036770">
    <property type="entry name" value="Ankyrin_rpt-contain_sf"/>
</dbReference>
<gene>
    <name evidence="4" type="ORF">FTOL_13056</name>
</gene>
<evidence type="ECO:0000256" key="3">
    <source>
        <dbReference type="PROSITE-ProRule" id="PRU00023"/>
    </source>
</evidence>
<dbReference type="InterPro" id="IPR051165">
    <property type="entry name" value="Multifunctional_ANK_Repeat"/>
</dbReference>